<dbReference type="Gene3D" id="3.20.70.20">
    <property type="match status" value="1"/>
</dbReference>
<dbReference type="PANTHER" id="PTHR21075">
    <property type="entry name" value="ANAEROBIC RIBONUCLEOSIDE-TRIPHOSPHATE REDUCTASE"/>
    <property type="match status" value="1"/>
</dbReference>
<comment type="caution">
    <text evidence="1">The sequence shown here is derived from an EMBL/GenBank/DDBJ whole genome shotgun (WGS) entry which is preliminary data.</text>
</comment>
<proteinExistence type="predicted"/>
<dbReference type="Proteomes" id="UP000617402">
    <property type="component" value="Unassembled WGS sequence"/>
</dbReference>
<dbReference type="EMBL" id="JACVHF010000021">
    <property type="protein sequence ID" value="MBC9785923.1"/>
    <property type="molecule type" value="Genomic_DNA"/>
</dbReference>
<evidence type="ECO:0000313" key="1">
    <source>
        <dbReference type="EMBL" id="MBC9785923.1"/>
    </source>
</evidence>
<name>A0ABR7T560_HELCL</name>
<keyword evidence="1" id="KW-0560">Oxidoreductase</keyword>
<keyword evidence="2" id="KW-1185">Reference proteome</keyword>
<dbReference type="InterPro" id="IPR012833">
    <property type="entry name" value="NrdD"/>
</dbReference>
<gene>
    <name evidence="1" type="ORF">H1S01_15665</name>
</gene>
<reference evidence="1 2" key="1">
    <citation type="submission" date="2020-07" db="EMBL/GenBank/DDBJ databases">
        <title>Draft whole-genome sequence of Heliobacterium chlorum DSM 3682, type strain.</title>
        <authorList>
            <person name="Kyndt J.A."/>
            <person name="Meyer T.E."/>
            <person name="Imhoff J.F."/>
        </authorList>
    </citation>
    <scope>NUCLEOTIDE SEQUENCE [LARGE SCALE GENOMIC DNA]</scope>
    <source>
        <strain evidence="1 2">DSM 3682</strain>
    </source>
</reference>
<dbReference type="SUPFAM" id="SSF51998">
    <property type="entry name" value="PFL-like glycyl radical enzymes"/>
    <property type="match status" value="1"/>
</dbReference>
<dbReference type="Pfam" id="PF13597">
    <property type="entry name" value="NRDD"/>
    <property type="match status" value="1"/>
</dbReference>
<sequence>MRLSLTFDKKFDALYQKFAKNPRGFALLSLEGISPDKIDVGQMSHDYFTKRLADTSVDQNANANEELSANNYQSEVVKGILKLEGYYLLWRYSAKRFGIRKANEMISAIWKGDVYFHDASGHGIQIPYCFAFSTQNLMLQGRPYGQLGSVPPKRADSFVAQVTETVMDLSQEFAGAVAPGDFIVNLSWYLQREGIDPRKPHDWDYIVNLWQKFIHVCNNKFRTSGQSPFTNISIFDRANLEKLFTEYRYPDGSEVNVEYVMDVQKILAEFFSKGDPSTGLPYRFPVMTANMSVDENRQPLDTDFMKFISRINTNLGCFNIYANEGSKVAMCCRYVNDADRMREYRADSFGNGGMNIGSHRVVTINFPRIALQAKDRKDFFRLLEKRLMLTRDLLLVHREEILQRRVNQGFLRFFKPLGWFTPDMLFSTIGIHGQYEMCHFLGIPLESQEGQDFVEEVLMKTEEYALAFSRETGHSFNTEEIPAESTAVSLARKDRLTFGEQQQPFELYSNQYIPLIAEMGTMDRIHLTGRFMKHVSGGGILHLNVQERITDPETMERLIQIALTEGVEHFAINYGFGICSEGHTSIVGTGTSCPICGAPIQDYLTRIIGYFTKVSSWNATRKNYEYPKRKFN</sequence>
<organism evidence="1 2">
    <name type="scientific">Heliobacterium chlorum</name>
    <dbReference type="NCBI Taxonomy" id="2698"/>
    <lineage>
        <taxon>Bacteria</taxon>
        <taxon>Bacillati</taxon>
        <taxon>Bacillota</taxon>
        <taxon>Clostridia</taxon>
        <taxon>Eubacteriales</taxon>
        <taxon>Heliobacteriaceae</taxon>
        <taxon>Heliobacterium</taxon>
    </lineage>
</organism>
<evidence type="ECO:0000313" key="2">
    <source>
        <dbReference type="Proteomes" id="UP000617402"/>
    </source>
</evidence>
<accession>A0ABR7T560</accession>
<protein>
    <submittedName>
        <fullName evidence="1">Anaerobic ribonucleoside-triphosphate reductase</fullName>
        <ecNumber evidence="1">1.17.4.2</ecNumber>
    </submittedName>
</protein>
<dbReference type="RefSeq" id="WP_188041355.1">
    <property type="nucleotide sequence ID" value="NZ_JACVHF010000021.1"/>
</dbReference>
<dbReference type="NCBIfam" id="NF006127">
    <property type="entry name" value="PRK08271.1"/>
    <property type="match status" value="1"/>
</dbReference>
<dbReference type="EC" id="1.17.4.2" evidence="1"/>
<dbReference type="PANTHER" id="PTHR21075:SF0">
    <property type="entry name" value="ANAEROBIC RIBONUCLEOSIDE-TRIPHOSPHATE REDUCTASE"/>
    <property type="match status" value="1"/>
</dbReference>
<dbReference type="GO" id="GO:0008998">
    <property type="term" value="F:ribonucleoside-triphosphate reductase (thioredoxin) activity"/>
    <property type="evidence" value="ECO:0007669"/>
    <property type="project" value="UniProtKB-EC"/>
</dbReference>